<dbReference type="Gene3D" id="3.40.640.10">
    <property type="entry name" value="Type I PLP-dependent aspartate aminotransferase-like (Major domain)"/>
    <property type="match status" value="1"/>
</dbReference>
<evidence type="ECO:0000256" key="6">
    <source>
        <dbReference type="RuleBase" id="RU000481"/>
    </source>
</evidence>
<dbReference type="InterPro" id="IPR004839">
    <property type="entry name" value="Aminotransferase_I/II_large"/>
</dbReference>
<comment type="similarity">
    <text evidence="2 6">Belongs to the class-I pyridoxal-phosphate-dependent aminotransferase family.</text>
</comment>
<dbReference type="PROSITE" id="PS00105">
    <property type="entry name" value="AA_TRANSFER_CLASS_1"/>
    <property type="match status" value="1"/>
</dbReference>
<dbReference type="InterPro" id="IPR015424">
    <property type="entry name" value="PyrdxlP-dep_Trfase"/>
</dbReference>
<feature type="domain" description="Aminotransferase class I/classII large" evidence="7">
    <location>
        <begin position="36"/>
        <end position="385"/>
    </location>
</feature>
<dbReference type="GO" id="GO:0030170">
    <property type="term" value="F:pyridoxal phosphate binding"/>
    <property type="evidence" value="ECO:0007669"/>
    <property type="project" value="InterPro"/>
</dbReference>
<dbReference type="Proteomes" id="UP001238163">
    <property type="component" value="Unassembled WGS sequence"/>
</dbReference>
<accession>A0AAE3VIZ4</accession>
<dbReference type="InterPro" id="IPR004838">
    <property type="entry name" value="NHTrfase_class1_PyrdxlP-BS"/>
</dbReference>
<dbReference type="PANTHER" id="PTHR46383">
    <property type="entry name" value="ASPARTATE AMINOTRANSFERASE"/>
    <property type="match status" value="1"/>
</dbReference>
<dbReference type="InterPro" id="IPR015422">
    <property type="entry name" value="PyrdxlP-dep_Trfase_small"/>
</dbReference>
<name>A0AAE3VIZ4_9BACT</name>
<dbReference type="FunFam" id="3.40.640.10:FF:000033">
    <property type="entry name" value="Aspartate aminotransferase"/>
    <property type="match status" value="1"/>
</dbReference>
<gene>
    <name evidence="8" type="ORF">J3R75_003436</name>
</gene>
<comment type="cofactor">
    <cofactor evidence="1 6">
        <name>pyridoxal 5'-phosphate</name>
        <dbReference type="ChEBI" id="CHEBI:597326"/>
    </cofactor>
</comment>
<reference evidence="8" key="1">
    <citation type="submission" date="2023-07" db="EMBL/GenBank/DDBJ databases">
        <title>Genomic Encyclopedia of Type Strains, Phase IV (KMG-IV): sequencing the most valuable type-strain genomes for metagenomic binning, comparative biology and taxonomic classification.</title>
        <authorList>
            <person name="Goeker M."/>
        </authorList>
    </citation>
    <scope>NUCLEOTIDE SEQUENCE</scope>
    <source>
        <strain evidence="8">DSM 24202</strain>
    </source>
</reference>
<dbReference type="GO" id="GO:0006520">
    <property type="term" value="P:amino acid metabolic process"/>
    <property type="evidence" value="ECO:0007669"/>
    <property type="project" value="InterPro"/>
</dbReference>
<keyword evidence="5" id="KW-0663">Pyridoxal phosphate</keyword>
<dbReference type="CDD" id="cd00609">
    <property type="entry name" value="AAT_like"/>
    <property type="match status" value="1"/>
</dbReference>
<dbReference type="RefSeq" id="WP_307263964.1">
    <property type="nucleotide sequence ID" value="NZ_JAUSVL010000001.1"/>
</dbReference>
<evidence type="ECO:0000313" key="8">
    <source>
        <dbReference type="EMBL" id="MDQ0291329.1"/>
    </source>
</evidence>
<evidence type="ECO:0000256" key="4">
    <source>
        <dbReference type="ARBA" id="ARBA00022679"/>
    </source>
</evidence>
<protein>
    <recommendedName>
        <fullName evidence="6">Aminotransferase</fullName>
        <ecNumber evidence="6">2.6.1.-</ecNumber>
    </recommendedName>
</protein>
<dbReference type="InterPro" id="IPR050596">
    <property type="entry name" value="AspAT/PAT-like"/>
</dbReference>
<evidence type="ECO:0000313" key="9">
    <source>
        <dbReference type="Proteomes" id="UP001238163"/>
    </source>
</evidence>
<comment type="caution">
    <text evidence="8">The sequence shown here is derived from an EMBL/GenBank/DDBJ whole genome shotgun (WGS) entry which is preliminary data.</text>
</comment>
<dbReference type="SUPFAM" id="SSF53383">
    <property type="entry name" value="PLP-dependent transferases"/>
    <property type="match status" value="1"/>
</dbReference>
<proteinExistence type="inferred from homology"/>
<dbReference type="EC" id="2.6.1.-" evidence="6"/>
<organism evidence="8 9">
    <name type="scientific">Oligosphaera ethanolica</name>
    <dbReference type="NCBI Taxonomy" id="760260"/>
    <lineage>
        <taxon>Bacteria</taxon>
        <taxon>Pseudomonadati</taxon>
        <taxon>Lentisphaerota</taxon>
        <taxon>Oligosphaeria</taxon>
        <taxon>Oligosphaerales</taxon>
        <taxon>Oligosphaeraceae</taxon>
        <taxon>Oligosphaera</taxon>
    </lineage>
</organism>
<dbReference type="InterPro" id="IPR015421">
    <property type="entry name" value="PyrdxlP-dep_Trfase_major"/>
</dbReference>
<keyword evidence="9" id="KW-1185">Reference proteome</keyword>
<evidence type="ECO:0000256" key="2">
    <source>
        <dbReference type="ARBA" id="ARBA00007441"/>
    </source>
</evidence>
<evidence type="ECO:0000256" key="1">
    <source>
        <dbReference type="ARBA" id="ARBA00001933"/>
    </source>
</evidence>
<dbReference type="EMBL" id="JAUSVL010000001">
    <property type="protein sequence ID" value="MDQ0291329.1"/>
    <property type="molecule type" value="Genomic_DNA"/>
</dbReference>
<evidence type="ECO:0000256" key="5">
    <source>
        <dbReference type="ARBA" id="ARBA00022898"/>
    </source>
</evidence>
<dbReference type="GO" id="GO:0008483">
    <property type="term" value="F:transaminase activity"/>
    <property type="evidence" value="ECO:0007669"/>
    <property type="project" value="UniProtKB-KW"/>
</dbReference>
<keyword evidence="3 6" id="KW-0032">Aminotransferase</keyword>
<dbReference type="Gene3D" id="3.90.1150.10">
    <property type="entry name" value="Aspartate Aminotransferase, domain 1"/>
    <property type="match status" value="1"/>
</dbReference>
<dbReference type="Pfam" id="PF00155">
    <property type="entry name" value="Aminotran_1_2"/>
    <property type="match status" value="1"/>
</dbReference>
<dbReference type="AlphaFoldDB" id="A0AAE3VIZ4"/>
<keyword evidence="4 6" id="KW-0808">Transferase</keyword>
<evidence type="ECO:0000259" key="7">
    <source>
        <dbReference type="Pfam" id="PF00155"/>
    </source>
</evidence>
<evidence type="ECO:0000256" key="3">
    <source>
        <dbReference type="ARBA" id="ARBA00022576"/>
    </source>
</evidence>
<dbReference type="PANTHER" id="PTHR46383:SF3">
    <property type="entry name" value="ASPARTATE AMINOTRANSFERASE-RELATED"/>
    <property type="match status" value="1"/>
</dbReference>
<sequence length="393" mass="43588">MSDSKLSPKQWVAPHIAGLPRSGIRDFFELVKTMDDVISLGIGEPDFVTPWHIREACIYAINHGYTSYTSNLGDPRLRKAICKYSAENFGLEYKPENECIVTVGVSEALDIVLRAVLSPGDEVLYHEPCYVSYAPSVRMTHAVPVPVLTREENDFVLQVEDLEKAVTPRSKVLLLNYPNNPTGAGMTLADKQLMADFAIRHDLLVLSDEIYEELSYIPRTPSIASLPGMKERTVTLNGFSKAFAMTGFRIGYACGPVDLIEAMMKIHQYSMLCASSIAQAAAIEALQNGQGPREDMRREYEQRRNVIVKRLNEIGLPCFMPRGAFYVFPRISSTGLDSATFAKRLLQEKHVAVVPGTAFGSCGEGFVRCSYATSLEEIEIAMTRIQELVSALS</sequence>